<proteinExistence type="predicted"/>
<keyword evidence="2" id="KW-1185">Reference proteome</keyword>
<name>A0ABV6V9R5_9ACTN</name>
<reference evidence="1 2" key="1">
    <citation type="submission" date="2024-09" db="EMBL/GenBank/DDBJ databases">
        <authorList>
            <person name="Lee S.D."/>
        </authorList>
    </citation>
    <scope>NUCLEOTIDE SEQUENCE [LARGE SCALE GENOMIC DNA]</scope>
    <source>
        <strain evidence="1 2">N1-1</strain>
    </source>
</reference>
<gene>
    <name evidence="1" type="ORF">ACEZDG_14420</name>
</gene>
<dbReference type="EMBL" id="JBHEZX010000005">
    <property type="protein sequence ID" value="MFC1410461.1"/>
    <property type="molecule type" value="Genomic_DNA"/>
</dbReference>
<organism evidence="1 2">
    <name type="scientific">Streptacidiphilus alkalitolerans</name>
    <dbReference type="NCBI Taxonomy" id="3342712"/>
    <lineage>
        <taxon>Bacteria</taxon>
        <taxon>Bacillati</taxon>
        <taxon>Actinomycetota</taxon>
        <taxon>Actinomycetes</taxon>
        <taxon>Kitasatosporales</taxon>
        <taxon>Streptomycetaceae</taxon>
        <taxon>Streptacidiphilus</taxon>
    </lineage>
</organism>
<protein>
    <submittedName>
        <fullName evidence="1">Uncharacterized protein</fullName>
    </submittedName>
</protein>
<comment type="caution">
    <text evidence="1">The sequence shown here is derived from an EMBL/GenBank/DDBJ whole genome shotgun (WGS) entry which is preliminary data.</text>
</comment>
<evidence type="ECO:0000313" key="2">
    <source>
        <dbReference type="Proteomes" id="UP001592582"/>
    </source>
</evidence>
<evidence type="ECO:0000313" key="1">
    <source>
        <dbReference type="EMBL" id="MFC1410461.1"/>
    </source>
</evidence>
<accession>A0ABV6V9R5</accession>
<sequence length="302" mass="34844">MRIAYVPKKFSGPSLDMIAMAEEICRDYAVQGFDLTLRQLYYQFVARGHLANKQSEYKRLGSVVNDARLAGLIDWDHIVDRTRNLRGLSHWDNPESIIRSVAYGYRTELWANQPHRVEVWVEKDALVGVISRVASRHDVDYFSCRGYTSQSELWSAARRLSRYEREGQKPVVIHLGDHDPSGVDMTRDIQERLELFGAHVDVRRIALNMDQVEQYNPPPNPAKLTDSRATGYIDLYGRSSWELDALEPTMLDRLIDADIARWRDDTQWEADRTAMEVERELLEAVSSRWHEVRALVSTPPSA</sequence>
<dbReference type="Proteomes" id="UP001592582">
    <property type="component" value="Unassembled WGS sequence"/>
</dbReference>